<dbReference type="OrthoDB" id="9777975at2"/>
<protein>
    <submittedName>
        <fullName evidence="3">Alpha/beta hydrolase fold</fullName>
    </submittedName>
</protein>
<evidence type="ECO:0000313" key="3">
    <source>
        <dbReference type="EMBL" id="SIN83996.1"/>
    </source>
</evidence>
<dbReference type="InterPro" id="IPR049492">
    <property type="entry name" value="BD-FAE-like_dom"/>
</dbReference>
<feature type="domain" description="BD-FAE-like" evidence="2">
    <location>
        <begin position="49"/>
        <end position="225"/>
    </location>
</feature>
<proteinExistence type="predicted"/>
<dbReference type="GO" id="GO:0004061">
    <property type="term" value="F:arylformamidase activity"/>
    <property type="evidence" value="ECO:0007669"/>
    <property type="project" value="TreeGrafter"/>
</dbReference>
<reference evidence="4" key="1">
    <citation type="submission" date="2016-11" db="EMBL/GenBank/DDBJ databases">
        <authorList>
            <person name="Varghese N."/>
            <person name="Submissions S."/>
        </authorList>
    </citation>
    <scope>NUCLEOTIDE SEQUENCE [LARGE SCALE GENOMIC DNA]</scope>
    <source>
        <strain evidence="4">DSM 15292</strain>
    </source>
</reference>
<dbReference type="InterPro" id="IPR050300">
    <property type="entry name" value="GDXG_lipolytic_enzyme"/>
</dbReference>
<evidence type="ECO:0000313" key="4">
    <source>
        <dbReference type="Proteomes" id="UP000185221"/>
    </source>
</evidence>
<dbReference type="Gene3D" id="3.40.50.1820">
    <property type="entry name" value="alpha/beta hydrolase"/>
    <property type="match status" value="1"/>
</dbReference>
<dbReference type="STRING" id="226505.SAMN05444394_2292"/>
<gene>
    <name evidence="3" type="ORF">SAMN05444394_2292</name>
</gene>
<dbReference type="PANTHER" id="PTHR48081">
    <property type="entry name" value="AB HYDROLASE SUPERFAMILY PROTEIN C4A8.06C"/>
    <property type="match status" value="1"/>
</dbReference>
<keyword evidence="4" id="KW-1185">Reference proteome</keyword>
<dbReference type="Pfam" id="PF20434">
    <property type="entry name" value="BD-FAE"/>
    <property type="match status" value="1"/>
</dbReference>
<name>A0A1N6ELS8_9BACT</name>
<evidence type="ECO:0000259" key="2">
    <source>
        <dbReference type="Pfam" id="PF20434"/>
    </source>
</evidence>
<accession>A0A1N6ELS8</accession>
<dbReference type="InterPro" id="IPR029058">
    <property type="entry name" value="AB_hydrolase_fold"/>
</dbReference>
<dbReference type="PANTHER" id="PTHR48081:SF33">
    <property type="entry name" value="KYNURENINE FORMAMIDASE"/>
    <property type="match status" value="1"/>
</dbReference>
<organism evidence="3 4">
    <name type="scientific">Algoriphagus halophilus</name>
    <dbReference type="NCBI Taxonomy" id="226505"/>
    <lineage>
        <taxon>Bacteria</taxon>
        <taxon>Pseudomonadati</taxon>
        <taxon>Bacteroidota</taxon>
        <taxon>Cytophagia</taxon>
        <taxon>Cytophagales</taxon>
        <taxon>Cyclobacteriaceae</taxon>
        <taxon>Algoriphagus</taxon>
    </lineage>
</organism>
<dbReference type="AlphaFoldDB" id="A0A1N6ELS8"/>
<dbReference type="Proteomes" id="UP000185221">
    <property type="component" value="Unassembled WGS sequence"/>
</dbReference>
<sequence>MNHLVTYRYFLVLVLLMLNSCAFKGVHRYKGLEYTNSDLDASIPRKSLNVFSPKKADSLPVMIFLYGGSWESGKKEIYDFLGSRMARREVVTVIADYPLSPDYQVEEMVKTAAQAVRWTKENIAKYGGSADQIFVSGHSAGAHLAAVLSTNNEYFEELGMDNPIKGGILIDPAGLDMHWFLSDYPSEGKKYFQTFTENPDVWKSYSPIYFLEGQKIPLLILEGERTYPSISESIDRFLEKAEEEEAEVSYEFYPHKKHIPMITQFFWTGSQGYDDVLGFIRKEASESRKATSLKP</sequence>
<dbReference type="EMBL" id="FSRC01000001">
    <property type="protein sequence ID" value="SIN83996.1"/>
    <property type="molecule type" value="Genomic_DNA"/>
</dbReference>
<dbReference type="SUPFAM" id="SSF53474">
    <property type="entry name" value="alpha/beta-Hydrolases"/>
    <property type="match status" value="1"/>
</dbReference>
<keyword evidence="1 3" id="KW-0378">Hydrolase</keyword>
<evidence type="ECO:0000256" key="1">
    <source>
        <dbReference type="ARBA" id="ARBA00022801"/>
    </source>
</evidence>
<dbReference type="RefSeq" id="WP_074224940.1">
    <property type="nucleotide sequence ID" value="NZ_FSRC01000001.1"/>
</dbReference>